<evidence type="ECO:0000256" key="1">
    <source>
        <dbReference type="SAM" id="Phobius"/>
    </source>
</evidence>
<comment type="caution">
    <text evidence="2">The sequence shown here is derived from an EMBL/GenBank/DDBJ whole genome shotgun (WGS) entry which is preliminary data.</text>
</comment>
<dbReference type="Proteomes" id="UP000078348">
    <property type="component" value="Unassembled WGS sequence"/>
</dbReference>
<protein>
    <submittedName>
        <fullName evidence="2">Metal-dependent hydrolase</fullName>
    </submittedName>
</protein>
<keyword evidence="1" id="KW-1133">Transmembrane helix</keyword>
<evidence type="ECO:0000313" key="3">
    <source>
        <dbReference type="Proteomes" id="UP000078348"/>
    </source>
</evidence>
<accession>A0A196SC69</accession>
<evidence type="ECO:0000313" key="2">
    <source>
        <dbReference type="EMBL" id="OAO13921.1"/>
    </source>
</evidence>
<feature type="transmembrane region" description="Helical" evidence="1">
    <location>
        <begin position="21"/>
        <end position="44"/>
    </location>
</feature>
<dbReference type="OrthoDB" id="160470at2759"/>
<organism evidence="2 3">
    <name type="scientific">Blastocystis sp. subtype 1 (strain ATCC 50177 / NandII)</name>
    <dbReference type="NCBI Taxonomy" id="478820"/>
    <lineage>
        <taxon>Eukaryota</taxon>
        <taxon>Sar</taxon>
        <taxon>Stramenopiles</taxon>
        <taxon>Bigyra</taxon>
        <taxon>Opalozoa</taxon>
        <taxon>Opalinata</taxon>
        <taxon>Blastocystidae</taxon>
        <taxon>Blastocystis</taxon>
    </lineage>
</organism>
<keyword evidence="2" id="KW-0378">Hydrolase</keyword>
<dbReference type="EMBL" id="LXWW01000312">
    <property type="protein sequence ID" value="OAO13921.1"/>
    <property type="molecule type" value="Genomic_DNA"/>
</dbReference>
<keyword evidence="3" id="KW-1185">Reference proteome</keyword>
<dbReference type="AlphaFoldDB" id="A0A196SC69"/>
<sequence length="554" mass="62341">MDALLKNESSSYDEKNDLRSSLCYYLSIILVLVAFILSMFSLGFCSASTIQSKLYCYSFPTWDCMDGLKVGMPVSIDRDGNAFPGAGITIYRNISIDTINKKMTNAKIRELSFNVAMVVYDGGIDAYRFSFDGYAVSFNHLDLTPSLKGEVRRIDDVVRVSRERFIIVGNRELLPITARITFANRQIKVEFFQGTPMALENDDDMWPHVDNLNNETFALVYENGDKLYTRVGHWLGDGNTSSLQLDVETLATNRYEYHGVAGMDDSHFIIAATGRQFGVNGSFPIVTACLCTVQPNKTVTFGEWISLGFTMSHNFFDMDNMGPSQVIMTFADAETNGLKAVTMEYDRDQQRIFFGSTASIQTGGAVLHESSVDLRVLNREMFAVFYKDDAIQSLMLVMCAITESNDIAVVSPNYVVNRPRGFMGRTEYYYDLCEIDMGDFAIVEYQSTERERTVMIHRGDVRPRPFGIVSKVNKNSLMVQFAGMFQMPRGMNIMPGRAVLTNSYGDLVEGDPFGYENSNFGNFYVESRKDNSILSGNNLIGIAVTKRKIYMKIN</sequence>
<proteinExistence type="predicted"/>
<keyword evidence="1" id="KW-0812">Transmembrane</keyword>
<name>A0A196SC69_BLAHN</name>
<keyword evidence="1" id="KW-0472">Membrane</keyword>
<gene>
    <name evidence="2" type="ORF">AV274_4415</name>
</gene>
<reference evidence="2 3" key="1">
    <citation type="submission" date="2016-05" db="EMBL/GenBank/DDBJ databases">
        <title>Nuclear genome of Blastocystis sp. subtype 1 NandII.</title>
        <authorList>
            <person name="Gentekaki E."/>
            <person name="Curtis B."/>
            <person name="Stairs C."/>
            <person name="Eme L."/>
            <person name="Herman E."/>
            <person name="Klimes V."/>
            <person name="Arias M.C."/>
            <person name="Elias M."/>
            <person name="Hilliou F."/>
            <person name="Klute M."/>
            <person name="Malik S.-B."/>
            <person name="Pightling A."/>
            <person name="Rachubinski R."/>
            <person name="Salas D."/>
            <person name="Schlacht A."/>
            <person name="Suga H."/>
            <person name="Archibald J."/>
            <person name="Ball S.G."/>
            <person name="Clark G."/>
            <person name="Dacks J."/>
            <person name="Van Der Giezen M."/>
            <person name="Tsaousis A."/>
            <person name="Roger A."/>
        </authorList>
    </citation>
    <scope>NUCLEOTIDE SEQUENCE [LARGE SCALE GENOMIC DNA]</scope>
    <source>
        <strain evidence="3">ATCC 50177 / NandII</strain>
    </source>
</reference>
<dbReference type="GO" id="GO:0016787">
    <property type="term" value="F:hydrolase activity"/>
    <property type="evidence" value="ECO:0007669"/>
    <property type="project" value="UniProtKB-KW"/>
</dbReference>